<sequence length="97" mass="10473">MATGKHDCAVITASQRETDRPTGVPTFPDDDDGAAGLLSITIMLGRSLKLFSTQSAKRRDRRPISGPSTSYTLQPIVSRRVGSSLAHSRRPSLCCRS</sequence>
<protein>
    <submittedName>
        <fullName evidence="2">Uncharacterized protein</fullName>
    </submittedName>
</protein>
<feature type="region of interest" description="Disordered" evidence="1">
    <location>
        <begin position="53"/>
        <end position="97"/>
    </location>
</feature>
<dbReference type="Proteomes" id="UP001497516">
    <property type="component" value="Chromosome 5"/>
</dbReference>
<evidence type="ECO:0000313" key="2">
    <source>
        <dbReference type="EMBL" id="CAL1386626.1"/>
    </source>
</evidence>
<evidence type="ECO:0000313" key="3">
    <source>
        <dbReference type="Proteomes" id="UP001497516"/>
    </source>
</evidence>
<gene>
    <name evidence="2" type="ORF">LTRI10_LOCUS27663</name>
</gene>
<feature type="compositionally biased region" description="Polar residues" evidence="1">
    <location>
        <begin position="66"/>
        <end position="75"/>
    </location>
</feature>
<evidence type="ECO:0000256" key="1">
    <source>
        <dbReference type="SAM" id="MobiDB-lite"/>
    </source>
</evidence>
<name>A0AAV2EKX3_9ROSI</name>
<keyword evidence="3" id="KW-1185">Reference proteome</keyword>
<reference evidence="2 3" key="1">
    <citation type="submission" date="2024-04" db="EMBL/GenBank/DDBJ databases">
        <authorList>
            <person name="Fracassetti M."/>
        </authorList>
    </citation>
    <scope>NUCLEOTIDE SEQUENCE [LARGE SCALE GENOMIC DNA]</scope>
</reference>
<organism evidence="2 3">
    <name type="scientific">Linum trigynum</name>
    <dbReference type="NCBI Taxonomy" id="586398"/>
    <lineage>
        <taxon>Eukaryota</taxon>
        <taxon>Viridiplantae</taxon>
        <taxon>Streptophyta</taxon>
        <taxon>Embryophyta</taxon>
        <taxon>Tracheophyta</taxon>
        <taxon>Spermatophyta</taxon>
        <taxon>Magnoliopsida</taxon>
        <taxon>eudicotyledons</taxon>
        <taxon>Gunneridae</taxon>
        <taxon>Pentapetalae</taxon>
        <taxon>rosids</taxon>
        <taxon>fabids</taxon>
        <taxon>Malpighiales</taxon>
        <taxon>Linaceae</taxon>
        <taxon>Linum</taxon>
    </lineage>
</organism>
<dbReference type="EMBL" id="OZ034818">
    <property type="protein sequence ID" value="CAL1386626.1"/>
    <property type="molecule type" value="Genomic_DNA"/>
</dbReference>
<accession>A0AAV2EKX3</accession>
<proteinExistence type="predicted"/>
<dbReference type="AlphaFoldDB" id="A0AAV2EKX3"/>